<sequence>MHGRTCSEAVFVALLTLSVVCTTGGSALNITANETGPCEIQTRGESEHNVTRLQMLREEEESEYGSTGMFIIQEPVDFGLTIVEVNASGYCTVNERTEQPFHLLLAIYEGQRRVEVKEVSAECDSSTNDTETILCRVQLDTNISVPANSSIGILFNPRCSTSSGGKNRCSCRPATLDTGTEQYTYSNISSMKGSTSLDNFDFVGNVGLQISFTVMTDGCSTESPGSDSQSNDDNVTLLAAIIAGLSAVILFLLVAISAAFLHKFYRSRKKKQTSLVGHSATKHKQQLANKVYFLESGDVDQDSVSTLIKQKEPKDLLTYDYAREEQSGFPLPDGHYEFDTRSGDMPFWEPAGVEDDLKSQLQDLSLSQDTLSLSSELGSGEFGVVRRGVWSVGGEEREVAVKSLADGSTEEKRIQFLQEAAIMGQFKHPNVISLHGVLLHRDPMMIVLEMMHIGDLREYLHSLKPSDTSESLPAHTPALLMSFCRHIASGMAYLSGKGFVHRDLAARNILVSKDEVCKIADFGMSRALQDTDYYVSRGGKIPVKWTAPEALHYKKYSTASDVWSFGVLLYEIWSLGARPYNWMTPMEVYQKIESGYRLPPPPGCARAVYQTMINCWNPEPESRPTFPDIQTVLQRPDFKLLTWTAEDVAAYTEEARTLGAPLEAGEELYTDIQKTYAMHQ</sequence>
<protein>
    <submittedName>
        <fullName evidence="12">Ephrin type-A receptor 5</fullName>
    </submittedName>
</protein>
<dbReference type="InterPro" id="IPR020635">
    <property type="entry name" value="Tyr_kinase_cat_dom"/>
</dbReference>
<dbReference type="PRINTS" id="PR00109">
    <property type="entry name" value="TYRKINASE"/>
</dbReference>
<dbReference type="InterPro" id="IPR001245">
    <property type="entry name" value="Ser-Thr/Tyr_kinase_cat_dom"/>
</dbReference>
<dbReference type="PROSITE" id="PS00107">
    <property type="entry name" value="PROTEIN_KINASE_ATP"/>
    <property type="match status" value="1"/>
</dbReference>
<dbReference type="PROSITE" id="PS00109">
    <property type="entry name" value="PROTEIN_KINASE_TYR"/>
    <property type="match status" value="1"/>
</dbReference>
<dbReference type="Gene3D" id="1.10.510.10">
    <property type="entry name" value="Transferase(Phosphotransferase) domain 1"/>
    <property type="match status" value="1"/>
</dbReference>
<organism evidence="12 13">
    <name type="scientific">Geodia barretti</name>
    <name type="common">Barrett's horny sponge</name>
    <dbReference type="NCBI Taxonomy" id="519541"/>
    <lineage>
        <taxon>Eukaryota</taxon>
        <taxon>Metazoa</taxon>
        <taxon>Porifera</taxon>
        <taxon>Demospongiae</taxon>
        <taxon>Heteroscleromorpha</taxon>
        <taxon>Tetractinellida</taxon>
        <taxon>Astrophorina</taxon>
        <taxon>Geodiidae</taxon>
        <taxon>Geodia</taxon>
    </lineage>
</organism>
<keyword evidence="9" id="KW-1133">Transmembrane helix</keyword>
<comment type="subcellular location">
    <subcellularLocation>
        <location evidence="1">Membrane</location>
        <topology evidence="1">Single-pass membrane protein</topology>
    </subcellularLocation>
</comment>
<dbReference type="InterPro" id="IPR011009">
    <property type="entry name" value="Kinase-like_dom_sf"/>
</dbReference>
<keyword evidence="9" id="KW-0472">Membrane</keyword>
<gene>
    <name evidence="12" type="ORF">GBAR_LOCUS12747</name>
</gene>
<dbReference type="GO" id="GO:0004714">
    <property type="term" value="F:transmembrane receptor protein tyrosine kinase activity"/>
    <property type="evidence" value="ECO:0007669"/>
    <property type="project" value="UniProtKB-EC"/>
</dbReference>
<name>A0AA35S152_GEOBA</name>
<evidence type="ECO:0000256" key="3">
    <source>
        <dbReference type="ARBA" id="ARBA00022741"/>
    </source>
</evidence>
<dbReference type="GO" id="GO:0043235">
    <property type="term" value="C:receptor complex"/>
    <property type="evidence" value="ECO:0007669"/>
    <property type="project" value="TreeGrafter"/>
</dbReference>
<dbReference type="GO" id="GO:0007169">
    <property type="term" value="P:cell surface receptor protein tyrosine kinase signaling pathway"/>
    <property type="evidence" value="ECO:0007669"/>
    <property type="project" value="TreeGrafter"/>
</dbReference>
<keyword evidence="4" id="KW-0418">Kinase</keyword>
<keyword evidence="5 8" id="KW-0067">ATP-binding</keyword>
<keyword evidence="3 8" id="KW-0547">Nucleotide-binding</keyword>
<keyword evidence="2" id="KW-0808">Transferase</keyword>
<feature type="transmembrane region" description="Helical" evidence="9">
    <location>
        <begin position="237"/>
        <end position="261"/>
    </location>
</feature>
<proteinExistence type="predicted"/>
<dbReference type="Pfam" id="PF07714">
    <property type="entry name" value="PK_Tyr_Ser-Thr"/>
    <property type="match status" value="1"/>
</dbReference>
<dbReference type="PANTHER" id="PTHR24416">
    <property type="entry name" value="TYROSINE-PROTEIN KINASE RECEPTOR"/>
    <property type="match status" value="1"/>
</dbReference>
<evidence type="ECO:0000256" key="1">
    <source>
        <dbReference type="ARBA" id="ARBA00004167"/>
    </source>
</evidence>
<evidence type="ECO:0000256" key="10">
    <source>
        <dbReference type="SAM" id="SignalP"/>
    </source>
</evidence>
<comment type="catalytic activity">
    <reaction evidence="7">
        <text>L-tyrosyl-[protein] + ATP = O-phospho-L-tyrosyl-[protein] + ADP + H(+)</text>
        <dbReference type="Rhea" id="RHEA:10596"/>
        <dbReference type="Rhea" id="RHEA-COMP:10136"/>
        <dbReference type="Rhea" id="RHEA-COMP:20101"/>
        <dbReference type="ChEBI" id="CHEBI:15378"/>
        <dbReference type="ChEBI" id="CHEBI:30616"/>
        <dbReference type="ChEBI" id="CHEBI:46858"/>
        <dbReference type="ChEBI" id="CHEBI:61978"/>
        <dbReference type="ChEBI" id="CHEBI:456216"/>
        <dbReference type="EC" id="2.7.10.1"/>
    </reaction>
</comment>
<reference evidence="12" key="1">
    <citation type="submission" date="2023-03" db="EMBL/GenBank/DDBJ databases">
        <authorList>
            <person name="Steffen K."/>
            <person name="Cardenas P."/>
        </authorList>
    </citation>
    <scope>NUCLEOTIDE SEQUENCE</scope>
</reference>
<dbReference type="PANTHER" id="PTHR24416:SF631">
    <property type="entry name" value="SERINE_THREONINE_TYROSINE KINASE 1"/>
    <property type="match status" value="1"/>
</dbReference>
<keyword evidence="12" id="KW-0675">Receptor</keyword>
<keyword evidence="13" id="KW-1185">Reference proteome</keyword>
<evidence type="ECO:0000256" key="9">
    <source>
        <dbReference type="SAM" id="Phobius"/>
    </source>
</evidence>
<evidence type="ECO:0000256" key="6">
    <source>
        <dbReference type="ARBA" id="ARBA00023137"/>
    </source>
</evidence>
<evidence type="ECO:0000256" key="7">
    <source>
        <dbReference type="ARBA" id="ARBA00051243"/>
    </source>
</evidence>
<evidence type="ECO:0000256" key="4">
    <source>
        <dbReference type="ARBA" id="ARBA00022777"/>
    </source>
</evidence>
<dbReference type="Gene3D" id="3.30.200.20">
    <property type="entry name" value="Phosphorylase Kinase, domain 1"/>
    <property type="match status" value="1"/>
</dbReference>
<dbReference type="EMBL" id="CASHTH010001903">
    <property type="protein sequence ID" value="CAI8021510.1"/>
    <property type="molecule type" value="Genomic_DNA"/>
</dbReference>
<dbReference type="CDD" id="cd00192">
    <property type="entry name" value="PTKc"/>
    <property type="match status" value="1"/>
</dbReference>
<dbReference type="PROSITE" id="PS50011">
    <property type="entry name" value="PROTEIN_KINASE_DOM"/>
    <property type="match status" value="1"/>
</dbReference>
<accession>A0AA35S152</accession>
<dbReference type="InterPro" id="IPR000719">
    <property type="entry name" value="Prot_kinase_dom"/>
</dbReference>
<feature type="domain" description="Protein kinase" evidence="11">
    <location>
        <begin position="371"/>
        <end position="638"/>
    </location>
</feature>
<evidence type="ECO:0000256" key="5">
    <source>
        <dbReference type="ARBA" id="ARBA00022840"/>
    </source>
</evidence>
<dbReference type="SMART" id="SM00219">
    <property type="entry name" value="TyrKc"/>
    <property type="match status" value="1"/>
</dbReference>
<evidence type="ECO:0000256" key="8">
    <source>
        <dbReference type="PROSITE-ProRule" id="PRU10141"/>
    </source>
</evidence>
<dbReference type="SUPFAM" id="SSF56112">
    <property type="entry name" value="Protein kinase-like (PK-like)"/>
    <property type="match status" value="1"/>
</dbReference>
<feature type="signal peptide" evidence="10">
    <location>
        <begin position="1"/>
        <end position="27"/>
    </location>
</feature>
<keyword evidence="10" id="KW-0732">Signal</keyword>
<dbReference type="InterPro" id="IPR008266">
    <property type="entry name" value="Tyr_kinase_AS"/>
</dbReference>
<keyword evidence="6" id="KW-0829">Tyrosine-protein kinase</keyword>
<dbReference type="InterPro" id="IPR017441">
    <property type="entry name" value="Protein_kinase_ATP_BS"/>
</dbReference>
<dbReference type="InterPro" id="IPR050122">
    <property type="entry name" value="RTK"/>
</dbReference>
<dbReference type="GO" id="GO:0005886">
    <property type="term" value="C:plasma membrane"/>
    <property type="evidence" value="ECO:0007669"/>
    <property type="project" value="TreeGrafter"/>
</dbReference>
<keyword evidence="9" id="KW-0812">Transmembrane</keyword>
<evidence type="ECO:0000313" key="12">
    <source>
        <dbReference type="EMBL" id="CAI8021510.1"/>
    </source>
</evidence>
<feature type="binding site" evidence="8">
    <location>
        <position position="402"/>
    </location>
    <ligand>
        <name>ATP</name>
        <dbReference type="ChEBI" id="CHEBI:30616"/>
    </ligand>
</feature>
<feature type="chain" id="PRO_5041433127" evidence="10">
    <location>
        <begin position="28"/>
        <end position="680"/>
    </location>
</feature>
<dbReference type="FunFam" id="1.10.510.10:FF:000554">
    <property type="entry name" value="Predicted protein"/>
    <property type="match status" value="1"/>
</dbReference>
<dbReference type="GO" id="GO:0005524">
    <property type="term" value="F:ATP binding"/>
    <property type="evidence" value="ECO:0007669"/>
    <property type="project" value="UniProtKB-UniRule"/>
</dbReference>
<dbReference type="AlphaFoldDB" id="A0AA35S152"/>
<dbReference type="Proteomes" id="UP001174909">
    <property type="component" value="Unassembled WGS sequence"/>
</dbReference>
<evidence type="ECO:0000256" key="2">
    <source>
        <dbReference type="ARBA" id="ARBA00022679"/>
    </source>
</evidence>
<comment type="caution">
    <text evidence="12">The sequence shown here is derived from an EMBL/GenBank/DDBJ whole genome shotgun (WGS) entry which is preliminary data.</text>
</comment>
<evidence type="ECO:0000313" key="13">
    <source>
        <dbReference type="Proteomes" id="UP001174909"/>
    </source>
</evidence>
<evidence type="ECO:0000259" key="11">
    <source>
        <dbReference type="PROSITE" id="PS50011"/>
    </source>
</evidence>